<dbReference type="Gene3D" id="1.20.58.300">
    <property type="entry name" value="FlgN-like"/>
    <property type="match status" value="1"/>
</dbReference>
<accession>A0ABR8SZM4</accession>
<gene>
    <name evidence="2" type="ORF">H9647_12805</name>
</gene>
<dbReference type="Proteomes" id="UP000608071">
    <property type="component" value="Unassembled WGS sequence"/>
</dbReference>
<reference evidence="2 3" key="1">
    <citation type="submission" date="2020-08" db="EMBL/GenBank/DDBJ databases">
        <title>A Genomic Blueprint of the Chicken Gut Microbiome.</title>
        <authorList>
            <person name="Gilroy R."/>
            <person name="Ravi A."/>
            <person name="Getino M."/>
            <person name="Pursley I."/>
            <person name="Horton D.L."/>
            <person name="Alikhan N.-F."/>
            <person name="Baker D."/>
            <person name="Gharbi K."/>
            <person name="Hall N."/>
            <person name="Watson M."/>
            <person name="Adriaenssens E.M."/>
            <person name="Foster-Nyarko E."/>
            <person name="Jarju S."/>
            <person name="Secka A."/>
            <person name="Antonio M."/>
            <person name="Oren A."/>
            <person name="Chaudhuri R."/>
            <person name="La Ragione R.M."/>
            <person name="Hildebrand F."/>
            <person name="Pallen M.J."/>
        </authorList>
    </citation>
    <scope>NUCLEOTIDE SEQUENCE [LARGE SCALE GENOMIC DNA]</scope>
    <source>
        <strain evidence="2 3">Sa2BVA9</strain>
    </source>
</reference>
<dbReference type="Pfam" id="PF05130">
    <property type="entry name" value="FlgN"/>
    <property type="match status" value="1"/>
</dbReference>
<keyword evidence="2" id="KW-0966">Cell projection</keyword>
<dbReference type="RefSeq" id="WP_191800504.1">
    <property type="nucleotide sequence ID" value="NZ_JACSQL010000005.1"/>
</dbReference>
<dbReference type="InterPro" id="IPR007809">
    <property type="entry name" value="FlgN-like"/>
</dbReference>
<keyword evidence="2" id="KW-0969">Cilium</keyword>
<keyword evidence="1" id="KW-1005">Bacterial flagellum biogenesis</keyword>
<dbReference type="InterPro" id="IPR036679">
    <property type="entry name" value="FlgN-like_sf"/>
</dbReference>
<keyword evidence="3" id="KW-1185">Reference proteome</keyword>
<dbReference type="SUPFAM" id="SSF140566">
    <property type="entry name" value="FlgN-like"/>
    <property type="match status" value="1"/>
</dbReference>
<evidence type="ECO:0000313" key="3">
    <source>
        <dbReference type="Proteomes" id="UP000608071"/>
    </source>
</evidence>
<sequence length="166" mass="19203">MSLNQLIDAMYELETTHREMLRTAEVKKESIINNDTDTLIRLLNQESVILKRIQSQEVMKNEAIVSFLLERGIKSKLNLTITEISRLVFDVEDKERLQQAQMALSATLLQLKEMNEINQKLLEQSLAFIDYSLDVLIDKPTMEPVYKHPDQRQGAVGQFGYFDSRA</sequence>
<proteinExistence type="predicted"/>
<keyword evidence="2" id="KW-0282">Flagellum</keyword>
<evidence type="ECO:0000256" key="1">
    <source>
        <dbReference type="ARBA" id="ARBA00022795"/>
    </source>
</evidence>
<evidence type="ECO:0000313" key="2">
    <source>
        <dbReference type="EMBL" id="MBD7968948.1"/>
    </source>
</evidence>
<name>A0ABR8SZM4_9BACL</name>
<dbReference type="EMBL" id="JACSQL010000005">
    <property type="protein sequence ID" value="MBD7968948.1"/>
    <property type="molecule type" value="Genomic_DNA"/>
</dbReference>
<organism evidence="2 3">
    <name type="scientific">Paenibacillus gallinarum</name>
    <dbReference type="NCBI Taxonomy" id="2762232"/>
    <lineage>
        <taxon>Bacteria</taxon>
        <taxon>Bacillati</taxon>
        <taxon>Bacillota</taxon>
        <taxon>Bacilli</taxon>
        <taxon>Bacillales</taxon>
        <taxon>Paenibacillaceae</taxon>
        <taxon>Paenibacillus</taxon>
    </lineage>
</organism>
<comment type="caution">
    <text evidence="2">The sequence shown here is derived from an EMBL/GenBank/DDBJ whole genome shotgun (WGS) entry which is preliminary data.</text>
</comment>
<protein>
    <submittedName>
        <fullName evidence="2">Flagellar protein FlgN</fullName>
    </submittedName>
</protein>